<dbReference type="OrthoDB" id="3176171at2759"/>
<dbReference type="PROSITE" id="PS50003">
    <property type="entry name" value="PH_DOMAIN"/>
    <property type="match status" value="1"/>
</dbReference>
<dbReference type="Pfam" id="PF00169">
    <property type="entry name" value="PH"/>
    <property type="match status" value="1"/>
</dbReference>
<organism evidence="2 3">
    <name type="scientific">Rhizopus stolonifer</name>
    <name type="common">Rhizopus nigricans</name>
    <dbReference type="NCBI Taxonomy" id="4846"/>
    <lineage>
        <taxon>Eukaryota</taxon>
        <taxon>Fungi</taxon>
        <taxon>Fungi incertae sedis</taxon>
        <taxon>Mucoromycota</taxon>
        <taxon>Mucoromycotina</taxon>
        <taxon>Mucoromycetes</taxon>
        <taxon>Mucorales</taxon>
        <taxon>Mucorineae</taxon>
        <taxon>Rhizopodaceae</taxon>
        <taxon>Rhizopus</taxon>
    </lineage>
</organism>
<reference evidence="2 3" key="1">
    <citation type="journal article" date="2018" name="G3 (Bethesda)">
        <title>Phylogenetic and Phylogenomic Definition of Rhizopus Species.</title>
        <authorList>
            <person name="Gryganskyi A.P."/>
            <person name="Golan J."/>
            <person name="Dolatabadi S."/>
            <person name="Mondo S."/>
            <person name="Robb S."/>
            <person name="Idnurm A."/>
            <person name="Muszewska A."/>
            <person name="Steczkiewicz K."/>
            <person name="Masonjones S."/>
            <person name="Liao H.L."/>
            <person name="Gajdeczka M.T."/>
            <person name="Anike F."/>
            <person name="Vuek A."/>
            <person name="Anishchenko I.M."/>
            <person name="Voigt K."/>
            <person name="de Hoog G.S."/>
            <person name="Smith M.E."/>
            <person name="Heitman J."/>
            <person name="Vilgalys R."/>
            <person name="Stajich J.E."/>
        </authorList>
    </citation>
    <scope>NUCLEOTIDE SEQUENCE [LARGE SCALE GENOMIC DNA]</scope>
    <source>
        <strain evidence="2 3">LSU 92-RS-03</strain>
    </source>
</reference>
<dbReference type="InterPro" id="IPR022140">
    <property type="entry name" value="Kinesin-like_KIF1-typ"/>
</dbReference>
<dbReference type="Gene3D" id="2.30.29.30">
    <property type="entry name" value="Pleckstrin-homology domain (PH domain)/Phosphotyrosine-binding domain (PTB)"/>
    <property type="match status" value="1"/>
</dbReference>
<dbReference type="Pfam" id="PF12473">
    <property type="entry name" value="DUF3694"/>
    <property type="match status" value="1"/>
</dbReference>
<keyword evidence="3" id="KW-1185">Reference proteome</keyword>
<proteinExistence type="predicted"/>
<name>A0A367K4W4_RHIST</name>
<protein>
    <submittedName>
        <fullName evidence="2">Kinesin-like protein Klp8</fullName>
    </submittedName>
</protein>
<comment type="caution">
    <text evidence="2">The sequence shown here is derived from an EMBL/GenBank/DDBJ whole genome shotgun (WGS) entry which is preliminary data.</text>
</comment>
<dbReference type="Proteomes" id="UP000253551">
    <property type="component" value="Unassembled WGS sequence"/>
</dbReference>
<dbReference type="STRING" id="4846.A0A367K4W4"/>
<feature type="non-terminal residue" evidence="2">
    <location>
        <position position="1"/>
    </location>
</feature>
<evidence type="ECO:0000313" key="3">
    <source>
        <dbReference type="Proteomes" id="UP000253551"/>
    </source>
</evidence>
<dbReference type="InterPro" id="IPR022164">
    <property type="entry name" value="Kinesin-like"/>
</dbReference>
<evidence type="ECO:0000259" key="1">
    <source>
        <dbReference type="PROSITE" id="PS50003"/>
    </source>
</evidence>
<gene>
    <name evidence="2" type="primary">KLP8_8</name>
    <name evidence="2" type="ORF">CU098_008485</name>
</gene>
<dbReference type="SUPFAM" id="SSF50729">
    <property type="entry name" value="PH domain-like"/>
    <property type="match status" value="1"/>
</dbReference>
<dbReference type="InterPro" id="IPR011993">
    <property type="entry name" value="PH-like_dom_sf"/>
</dbReference>
<dbReference type="AlphaFoldDB" id="A0A367K4W4"/>
<sequence length="841" mass="96927">LSTSRSEDMLKLEDEAKYLQVKQEMEAVMEQQKRAYESKIKRITRHLPPGTALSSDNLMVGYTSKNAAQYLVKKVVSQWRQWRYVKMAESCLVHAVVLKEANIMAKELGKDVTYQFTVVHDDVSANPVSHWESTSVLQPFTRELDPALMQEPKPCLAVQVIDHVHRVTYIWSIARIKSRLRRMRQIYDYNDRPLFAHPHFFKRDDPFYETPCPRFSLIGLARVPLRNLTLQLHADNLVDIYCRNTGQVVGQLKVLVTPIARSISRKSLKIPQESMEKYLLHIGQQQVFEIHIQEITGISESHFTQVHAQFHLSSFGNTERDSTTDKIYSTNPVSQFDKHISFDHCATLSIQINEKMMDIILNEGLTIEVYGQAQTDFLYQSVESVPTQPTDTVDVPISRRFSLDRRFSLEKSMYDGILMEERHDVLAWVQISELDAQGEYVPVPVVHEPLDIFSLRQGIQRRISLHLQHDSGKQFEWSSVESVHVNHARLVDGHGRVLETSTSSVQVPLLPQTSDCKRNGIFSIAAQGTWDSSLHNATFLNRTSSSGQYIRLTVVWHVKYDRCSSTLPFEMDIAVRIQGRDLGLFRQFFSSTPAKQVMKSSAKYVVHLKPQTTRQVCELWRLNTANKYVRGEEFIGSWKPRGVSLITDYREAKQKMVYREHVAAFRHALELARHPQAKEIRKNQTGEEEKEEHTPVDAKVLLEKVIRLWTKKFGTQEEITFNQDPPSLTPSTSTQSVKSATTNYNKDIKLVADIQQLYPRPFIIIYEDNTETEEVGILNLASARVDYKSDLEKMLDRKNMFAVYTSNNAYFLEATDFDDMKDWVSKIDQFFPVDDLQGAQQ</sequence>
<dbReference type="InterPro" id="IPR001849">
    <property type="entry name" value="PH_domain"/>
</dbReference>
<evidence type="ECO:0000313" key="2">
    <source>
        <dbReference type="EMBL" id="RCH97302.1"/>
    </source>
</evidence>
<accession>A0A367K4W4</accession>
<dbReference type="EMBL" id="PJQM01002199">
    <property type="protein sequence ID" value="RCH97302.1"/>
    <property type="molecule type" value="Genomic_DNA"/>
</dbReference>
<feature type="domain" description="PH" evidence="1">
    <location>
        <begin position="757"/>
        <end position="832"/>
    </location>
</feature>
<dbReference type="Pfam" id="PF12423">
    <property type="entry name" value="KIF1B"/>
    <property type="match status" value="1"/>
</dbReference>